<evidence type="ECO:0000313" key="1">
    <source>
        <dbReference type="EMBL" id="NLR92960.1"/>
    </source>
</evidence>
<dbReference type="AlphaFoldDB" id="A0A7X8XXC4"/>
<dbReference type="SUPFAM" id="SSF48452">
    <property type="entry name" value="TPR-like"/>
    <property type="match status" value="1"/>
</dbReference>
<accession>A0A7X8XXC4</accession>
<dbReference type="RefSeq" id="WP_168883673.1">
    <property type="nucleotide sequence ID" value="NZ_JABAIL010000005.1"/>
</dbReference>
<dbReference type="Gene3D" id="1.25.40.390">
    <property type="match status" value="1"/>
</dbReference>
<comment type="caution">
    <text evidence="1">The sequence shown here is derived from an EMBL/GenBank/DDBJ whole genome shotgun (WGS) entry which is preliminary data.</text>
</comment>
<sequence length="537" mass="59261">MKTVLKKYILPTVLAAGVFTGCTSNFEEINNDPNKPTNEELLADGNLVNGFFPQLSRSIYFNFDNSNWKWQVQQNLNGDVFSGYMAPPTPFAANSNATHYNLIWNFWPWSIGYENVMSPANAIDLISEDLTPRLYSPALVLKVLGMHRMTDIYGPIPYVDYGSPEVTYDKQSEIYDKFFAELDLAIANIGDNPEQIPTFSAVDDLYQGDFLMWKKLAASLKLRLAMRISNVAPDKAKQYAEEAVATGVFEGDDIARVNASIVHPLATISEGWGDIKMGADMESILTGYSDPRTAVYFTEAGGPEDGSPIKTGFAGVRSGIDLPDGRGDYQYYSRINPDFINQTTNIVLMTSAEVYFLRAEAALKGWNVGGTAQALYEEGVRQSFTQHGIADQADAYLADDTSVPADYVDVSDATYGTDYSIEAASDVTIKYDASRALEQIITQKWIAMFPEGMEAWAEYRRTGFPHIFPVKYNKSNGDVPAGETIKRLRYPDGEAVNNATSYANGIKNLEAESTHKVTSPISGSVDAGGTSLWWDVD</sequence>
<keyword evidence="1" id="KW-0449">Lipoprotein</keyword>
<dbReference type="PROSITE" id="PS51257">
    <property type="entry name" value="PROKAR_LIPOPROTEIN"/>
    <property type="match status" value="1"/>
</dbReference>
<proteinExistence type="predicted"/>
<dbReference type="InterPro" id="IPR024302">
    <property type="entry name" value="SusD-like"/>
</dbReference>
<evidence type="ECO:0000313" key="2">
    <source>
        <dbReference type="Proteomes" id="UP000585050"/>
    </source>
</evidence>
<gene>
    <name evidence="1" type="ORF">HGP29_17240</name>
</gene>
<protein>
    <submittedName>
        <fullName evidence="1">SusD/RagB family nutrient-binding outer membrane lipoprotein</fullName>
    </submittedName>
</protein>
<name>A0A7X8XXC4_9BACT</name>
<reference evidence="1 2" key="1">
    <citation type="submission" date="2020-04" db="EMBL/GenBank/DDBJ databases">
        <title>Flammeovirga sp. SR4, a novel species isolated from seawater.</title>
        <authorList>
            <person name="Wang X."/>
        </authorList>
    </citation>
    <scope>NUCLEOTIDE SEQUENCE [LARGE SCALE GENOMIC DNA]</scope>
    <source>
        <strain evidence="1 2">SR4</strain>
    </source>
</reference>
<dbReference type="Pfam" id="PF12741">
    <property type="entry name" value="SusD-like"/>
    <property type="match status" value="1"/>
</dbReference>
<dbReference type="Proteomes" id="UP000585050">
    <property type="component" value="Unassembled WGS sequence"/>
</dbReference>
<dbReference type="InterPro" id="IPR011990">
    <property type="entry name" value="TPR-like_helical_dom_sf"/>
</dbReference>
<keyword evidence="2" id="KW-1185">Reference proteome</keyword>
<organism evidence="1 2">
    <name type="scientific">Flammeovirga agarivorans</name>
    <dbReference type="NCBI Taxonomy" id="2726742"/>
    <lineage>
        <taxon>Bacteria</taxon>
        <taxon>Pseudomonadati</taxon>
        <taxon>Bacteroidota</taxon>
        <taxon>Cytophagia</taxon>
        <taxon>Cytophagales</taxon>
        <taxon>Flammeovirgaceae</taxon>
        <taxon>Flammeovirga</taxon>
    </lineage>
</organism>
<dbReference type="EMBL" id="JABAIL010000005">
    <property type="protein sequence ID" value="NLR92960.1"/>
    <property type="molecule type" value="Genomic_DNA"/>
</dbReference>